<keyword evidence="3" id="KW-1185">Reference proteome</keyword>
<proteinExistence type="predicted"/>
<keyword evidence="1" id="KW-0732">Signal</keyword>
<sequence>MKVLFAIMLLFFSIVPPTYSAEIDLNLKDNEFAITFLPLNHGEAAFLHLPNNRNIMINLGMKQHDKMIVNYLKNFHIQNVESVIITDPQFMNDSLLKKLKKSYHLQHIYTGGELYKELKSKIPQLEKWEKGHQWLLTPNILLEVIYEGHEHHEGLDFSITSNQQRFLWMSSTSEKSKQSLLLEKLADVNIIKTANFAQLGSMSPQLLKHIDPQTAVILKDKGRMPDPEIMQLMHEAWIDVYYTEQHGLVMIKFSNQNYEVITVPMK</sequence>
<evidence type="ECO:0000313" key="2">
    <source>
        <dbReference type="EMBL" id="MDQ0213666.1"/>
    </source>
</evidence>
<gene>
    <name evidence="2" type="ORF">J2S13_000060</name>
</gene>
<dbReference type="Proteomes" id="UP001237207">
    <property type="component" value="Unassembled WGS sequence"/>
</dbReference>
<dbReference type="InterPro" id="IPR036866">
    <property type="entry name" value="RibonucZ/Hydroxyglut_hydro"/>
</dbReference>
<dbReference type="EMBL" id="JAUSUC010000001">
    <property type="protein sequence ID" value="MDQ0213666.1"/>
    <property type="molecule type" value="Genomic_DNA"/>
</dbReference>
<name>A0AAJ1T1R4_9BACI</name>
<evidence type="ECO:0000313" key="3">
    <source>
        <dbReference type="Proteomes" id="UP001237207"/>
    </source>
</evidence>
<keyword evidence="2" id="KW-0378">Hydrolase</keyword>
<reference evidence="2" key="1">
    <citation type="submission" date="2023-07" db="EMBL/GenBank/DDBJ databases">
        <title>Genomic Encyclopedia of Type Strains, Phase IV (KMG-IV): sequencing the most valuable type-strain genomes for metagenomic binning, comparative biology and taxonomic classification.</title>
        <authorList>
            <person name="Goeker M."/>
        </authorList>
    </citation>
    <scope>NUCLEOTIDE SEQUENCE</scope>
    <source>
        <strain evidence="2">DSM 23947</strain>
    </source>
</reference>
<feature type="signal peptide" evidence="1">
    <location>
        <begin position="1"/>
        <end position="21"/>
    </location>
</feature>
<evidence type="ECO:0000256" key="1">
    <source>
        <dbReference type="SAM" id="SignalP"/>
    </source>
</evidence>
<protein>
    <submittedName>
        <fullName evidence="2">Beta-lactamase superfamily II metal-dependent hydrolase</fullName>
    </submittedName>
</protein>
<accession>A0AAJ1T1R4</accession>
<dbReference type="GO" id="GO:0016787">
    <property type="term" value="F:hydrolase activity"/>
    <property type="evidence" value="ECO:0007669"/>
    <property type="project" value="UniProtKB-KW"/>
</dbReference>
<feature type="chain" id="PRO_5042547148" evidence="1">
    <location>
        <begin position="22"/>
        <end position="266"/>
    </location>
</feature>
<dbReference type="RefSeq" id="WP_307255654.1">
    <property type="nucleotide sequence ID" value="NZ_JAUSUC010000001.1"/>
</dbReference>
<comment type="caution">
    <text evidence="2">The sequence shown here is derived from an EMBL/GenBank/DDBJ whole genome shotgun (WGS) entry which is preliminary data.</text>
</comment>
<dbReference type="SUPFAM" id="SSF56281">
    <property type="entry name" value="Metallo-hydrolase/oxidoreductase"/>
    <property type="match status" value="1"/>
</dbReference>
<organism evidence="2 3">
    <name type="scientific">Oikeobacillus pervagus</name>
    <dbReference type="NCBI Taxonomy" id="1325931"/>
    <lineage>
        <taxon>Bacteria</taxon>
        <taxon>Bacillati</taxon>
        <taxon>Bacillota</taxon>
        <taxon>Bacilli</taxon>
        <taxon>Bacillales</taxon>
        <taxon>Bacillaceae</taxon>
        <taxon>Oikeobacillus</taxon>
    </lineage>
</organism>
<dbReference type="AlphaFoldDB" id="A0AAJ1T1R4"/>
<dbReference type="Gene3D" id="3.60.15.10">
    <property type="entry name" value="Ribonuclease Z/Hydroxyacylglutathione hydrolase-like"/>
    <property type="match status" value="1"/>
</dbReference>